<name>A0A2M6WRX8_9BACT</name>
<dbReference type="EMBL" id="PFAO01000013">
    <property type="protein sequence ID" value="PIT95550.1"/>
    <property type="molecule type" value="Genomic_DNA"/>
</dbReference>
<sequence length="71" mass="7937">MANNSFDTIKDFVQENEKVKKALEVFEKAQKKYNESVASLSYTTKSKPKGSNSVSTKGNYNVYISGTSRGY</sequence>
<dbReference type="Proteomes" id="UP000228964">
    <property type="component" value="Unassembled WGS sequence"/>
</dbReference>
<proteinExistence type="predicted"/>
<reference evidence="2" key="1">
    <citation type="submission" date="2017-09" db="EMBL/GenBank/DDBJ databases">
        <title>Depth-based differentiation of microbial function through sediment-hosted aquifers and enrichment of novel symbionts in the deep terrestrial subsurface.</title>
        <authorList>
            <person name="Probst A.J."/>
            <person name="Ladd B."/>
            <person name="Jarett J.K."/>
            <person name="Geller-Mcgrath D.E."/>
            <person name="Sieber C.M.K."/>
            <person name="Emerson J.B."/>
            <person name="Anantharaman K."/>
            <person name="Thomas B.C."/>
            <person name="Malmstrom R."/>
            <person name="Stieglmeier M."/>
            <person name="Klingl A."/>
            <person name="Woyke T."/>
            <person name="Ryan C.M."/>
            <person name="Banfield J.F."/>
        </authorList>
    </citation>
    <scope>NUCLEOTIDE SEQUENCE [LARGE SCALE GENOMIC DNA]</scope>
</reference>
<evidence type="ECO:0000313" key="2">
    <source>
        <dbReference type="Proteomes" id="UP000228964"/>
    </source>
</evidence>
<gene>
    <name evidence="1" type="ORF">COT96_00620</name>
</gene>
<comment type="caution">
    <text evidence="1">The sequence shown here is derived from an EMBL/GenBank/DDBJ whole genome shotgun (WGS) entry which is preliminary data.</text>
</comment>
<organism evidence="1 2">
    <name type="scientific">Candidatus Falkowbacteria bacterium CG10_big_fil_rev_8_21_14_0_10_38_22</name>
    <dbReference type="NCBI Taxonomy" id="1974564"/>
    <lineage>
        <taxon>Bacteria</taxon>
        <taxon>Candidatus Falkowiibacteriota</taxon>
    </lineage>
</organism>
<protein>
    <submittedName>
        <fullName evidence="1">Uncharacterized protein</fullName>
    </submittedName>
</protein>
<dbReference type="AlphaFoldDB" id="A0A2M6WRX8"/>
<evidence type="ECO:0000313" key="1">
    <source>
        <dbReference type="EMBL" id="PIT95550.1"/>
    </source>
</evidence>
<accession>A0A2M6WRX8</accession>